<comment type="caution">
    <text evidence="1">The sequence shown here is derived from an EMBL/GenBank/DDBJ whole genome shotgun (WGS) entry which is preliminary data.</text>
</comment>
<evidence type="ECO:0000313" key="2">
    <source>
        <dbReference type="Proteomes" id="UP000184267"/>
    </source>
</evidence>
<organism evidence="1 2">
    <name type="scientific">Trametes pubescens</name>
    <name type="common">White-rot fungus</name>
    <dbReference type="NCBI Taxonomy" id="154538"/>
    <lineage>
        <taxon>Eukaryota</taxon>
        <taxon>Fungi</taxon>
        <taxon>Dikarya</taxon>
        <taxon>Basidiomycota</taxon>
        <taxon>Agaricomycotina</taxon>
        <taxon>Agaricomycetes</taxon>
        <taxon>Polyporales</taxon>
        <taxon>Polyporaceae</taxon>
        <taxon>Trametes</taxon>
    </lineage>
</organism>
<name>A0A1M2W1R2_TRAPU</name>
<keyword evidence="2" id="KW-1185">Reference proteome</keyword>
<sequence length="51" mass="5640">MPSLRSITPNDPQIIPGASRIVHHQLQPQTPSFRAALTKHFGCQPQLTHGK</sequence>
<reference evidence="1 2" key="1">
    <citation type="submission" date="2016-10" db="EMBL/GenBank/DDBJ databases">
        <title>Genome sequence of the basidiomycete white-rot fungus Trametes pubescens.</title>
        <authorList>
            <person name="Makela M.R."/>
            <person name="Granchi Z."/>
            <person name="Peng M."/>
            <person name="De Vries R.P."/>
            <person name="Grigoriev I."/>
            <person name="Riley R."/>
            <person name="Hilden K."/>
        </authorList>
    </citation>
    <scope>NUCLEOTIDE SEQUENCE [LARGE SCALE GENOMIC DNA]</scope>
    <source>
        <strain evidence="1 2">FBCC735</strain>
    </source>
</reference>
<proteinExistence type="predicted"/>
<dbReference type="AlphaFoldDB" id="A0A1M2W1R2"/>
<gene>
    <name evidence="1" type="ORF">TRAPUB_9646</name>
</gene>
<protein>
    <submittedName>
        <fullName evidence="1">Uncharacterized protein</fullName>
    </submittedName>
</protein>
<dbReference type="EMBL" id="MNAD01000360">
    <property type="protein sequence ID" value="OJT13799.1"/>
    <property type="molecule type" value="Genomic_DNA"/>
</dbReference>
<evidence type="ECO:0000313" key="1">
    <source>
        <dbReference type="EMBL" id="OJT13799.1"/>
    </source>
</evidence>
<accession>A0A1M2W1R2</accession>
<dbReference type="Proteomes" id="UP000184267">
    <property type="component" value="Unassembled WGS sequence"/>
</dbReference>